<dbReference type="CDD" id="cd00610">
    <property type="entry name" value="OAT_like"/>
    <property type="match status" value="1"/>
</dbReference>
<dbReference type="NCBIfam" id="NF002325">
    <property type="entry name" value="PRK01278.1"/>
    <property type="match status" value="1"/>
</dbReference>
<keyword evidence="13" id="KW-1185">Reference proteome</keyword>
<evidence type="ECO:0000256" key="10">
    <source>
        <dbReference type="ARBA" id="ARBA00022898"/>
    </source>
</evidence>
<comment type="cofactor">
    <cofactor evidence="1">
        <name>pyridoxal 5'-phosphate</name>
        <dbReference type="ChEBI" id="CHEBI:597326"/>
    </cofactor>
</comment>
<keyword evidence="10 11" id="KW-0663">Pyridoxal phosphate</keyword>
<dbReference type="EC" id="2.6.1.11" evidence="5"/>
<evidence type="ECO:0000256" key="11">
    <source>
        <dbReference type="RuleBase" id="RU003560"/>
    </source>
</evidence>
<comment type="similarity">
    <text evidence="4 11">Belongs to the class-III pyridoxal-phosphate-dependent aminotransferase family.</text>
</comment>
<dbReference type="InterPro" id="IPR015422">
    <property type="entry name" value="PyrdxlP-dep_Trfase_small"/>
</dbReference>
<dbReference type="InterPro" id="IPR005814">
    <property type="entry name" value="Aminotrans_3"/>
</dbReference>
<evidence type="ECO:0000256" key="3">
    <source>
        <dbReference type="ARBA" id="ARBA00005024"/>
    </source>
</evidence>
<dbReference type="FunFam" id="3.40.640.10:FF:000004">
    <property type="entry name" value="Acetylornithine aminotransferase"/>
    <property type="match status" value="1"/>
</dbReference>
<dbReference type="GeneID" id="26837581"/>
<dbReference type="Gene3D" id="3.40.640.10">
    <property type="entry name" value="Type I PLP-dependent aspartate aminotransferase-like (Major domain)"/>
    <property type="match status" value="1"/>
</dbReference>
<dbReference type="GO" id="GO:0003992">
    <property type="term" value="F:N2-acetyl-L-ornithine:2-oxoglutarate 5-aminotransferase activity"/>
    <property type="evidence" value="ECO:0007669"/>
    <property type="project" value="UniProtKB-EC"/>
</dbReference>
<dbReference type="InterPro" id="IPR015424">
    <property type="entry name" value="PyrdxlP-dep_Trfase"/>
</dbReference>
<dbReference type="AlphaFoldDB" id="A0A0V1Q565"/>
<dbReference type="SUPFAM" id="SSF53383">
    <property type="entry name" value="PLP-dependent transferases"/>
    <property type="match status" value="1"/>
</dbReference>
<comment type="caution">
    <text evidence="12">The sequence shown here is derived from an EMBL/GenBank/DDBJ whole genome shotgun (WGS) entry which is preliminary data.</text>
</comment>
<dbReference type="PROSITE" id="PS00600">
    <property type="entry name" value="AA_TRANSFER_CLASS_3"/>
    <property type="match status" value="1"/>
</dbReference>
<dbReference type="GO" id="GO:0005759">
    <property type="term" value="C:mitochondrial matrix"/>
    <property type="evidence" value="ECO:0007669"/>
    <property type="project" value="TreeGrafter"/>
</dbReference>
<dbReference type="GO" id="GO:0042802">
    <property type="term" value="F:identical protein binding"/>
    <property type="evidence" value="ECO:0007669"/>
    <property type="project" value="TreeGrafter"/>
</dbReference>
<dbReference type="EMBL" id="LMYN01000007">
    <property type="protein sequence ID" value="KSA03597.1"/>
    <property type="molecule type" value="Genomic_DNA"/>
</dbReference>
<evidence type="ECO:0000256" key="9">
    <source>
        <dbReference type="ARBA" id="ARBA00022679"/>
    </source>
</evidence>
<evidence type="ECO:0000256" key="6">
    <source>
        <dbReference type="ARBA" id="ARBA00021753"/>
    </source>
</evidence>
<dbReference type="InterPro" id="IPR049704">
    <property type="entry name" value="Aminotrans_3_PPA_site"/>
</dbReference>
<keyword evidence="9 12" id="KW-0808">Transferase</keyword>
<dbReference type="PANTHER" id="PTHR11986">
    <property type="entry name" value="AMINOTRANSFERASE CLASS III"/>
    <property type="match status" value="1"/>
</dbReference>
<dbReference type="InterPro" id="IPR015421">
    <property type="entry name" value="PyrdxlP-dep_Trfase_major"/>
</dbReference>
<dbReference type="GO" id="GO:0030170">
    <property type="term" value="F:pyridoxal phosphate binding"/>
    <property type="evidence" value="ECO:0007669"/>
    <property type="project" value="InterPro"/>
</dbReference>
<keyword evidence="7 12" id="KW-0032">Aminotransferase</keyword>
<dbReference type="HAMAP" id="MF_01107">
    <property type="entry name" value="ArgD_aminotrans_3"/>
    <property type="match status" value="1"/>
</dbReference>
<keyword evidence="8" id="KW-0028">Amino-acid biosynthesis</keyword>
<reference evidence="12 13" key="1">
    <citation type="submission" date="2015-11" db="EMBL/GenBank/DDBJ databases">
        <title>The genome of Debaryomyces fabryi.</title>
        <authorList>
            <person name="Tafer H."/>
            <person name="Lopandic K."/>
        </authorList>
    </citation>
    <scope>NUCLEOTIDE SEQUENCE [LARGE SCALE GENOMIC DNA]</scope>
    <source>
        <strain evidence="12 13">CBS 789</strain>
    </source>
</reference>
<sequence length="466" mass="50646">MLRYIPRSLRKDSNKRIPGLASCVAKQFSTTQSLLNKTSIPDASEDSHTGQYINTITKPFTVTTYARPNVVMTHGKGSHMYDLENRQYIDFCAGIAVTCLGHSHSKISEIISDQASTLMHCSNLYHNLYAGELANKLVTKTITSGGMKDAQRVFLCNSGTEANEAALKFARKYGKSFSDDKYEIISFTNSFHGRTMGALSVTANEKYQKPFAPLVPGVKVAQPNDIASVKDLISKEKTCAVIIEPVQGEGGVNTIDPEFLVSLKKLCVENDVVLIYDEIQCGLGRSGKLWAHSDLPEEAHPDILTMAKALGNGFPIGAVMVSENIEKVLKVGDHGTTYGGNPLGCKIGSYVVDQVSDKEFLSEVEEKSEKFTKGLSKIANKYPDHIDEVKGKGLLLGLQLKGNLDVGDVVAKCRENGLLVISAGMNVLRIVPALNIPNEVIEEGLDVLSKSIDDLCKDPKSTISQS</sequence>
<dbReference type="OrthoDB" id="5419315at2759"/>
<organism evidence="12 13">
    <name type="scientific">Debaryomyces fabryi</name>
    <dbReference type="NCBI Taxonomy" id="58627"/>
    <lineage>
        <taxon>Eukaryota</taxon>
        <taxon>Fungi</taxon>
        <taxon>Dikarya</taxon>
        <taxon>Ascomycota</taxon>
        <taxon>Saccharomycotina</taxon>
        <taxon>Pichiomycetes</taxon>
        <taxon>Debaryomycetaceae</taxon>
        <taxon>Debaryomyces</taxon>
    </lineage>
</organism>
<proteinExistence type="inferred from homology"/>
<evidence type="ECO:0000256" key="2">
    <source>
        <dbReference type="ARBA" id="ARBA00004173"/>
    </source>
</evidence>
<evidence type="ECO:0000256" key="5">
    <source>
        <dbReference type="ARBA" id="ARBA00012919"/>
    </source>
</evidence>
<dbReference type="UniPathway" id="UPA00068">
    <property type="reaction ID" value="UER00109"/>
</dbReference>
<dbReference type="RefSeq" id="XP_015469699.1">
    <property type="nucleotide sequence ID" value="XM_015609402.1"/>
</dbReference>
<evidence type="ECO:0000256" key="4">
    <source>
        <dbReference type="ARBA" id="ARBA00008954"/>
    </source>
</evidence>
<evidence type="ECO:0000313" key="13">
    <source>
        <dbReference type="Proteomes" id="UP000054251"/>
    </source>
</evidence>
<dbReference type="Pfam" id="PF00202">
    <property type="entry name" value="Aminotran_3"/>
    <property type="match status" value="1"/>
</dbReference>
<protein>
    <recommendedName>
        <fullName evidence="6">Acetylornithine aminotransferase, mitochondrial</fullName>
        <ecNumber evidence="5">2.6.1.11</ecNumber>
    </recommendedName>
</protein>
<dbReference type="Gene3D" id="3.90.1150.10">
    <property type="entry name" value="Aspartate Aminotransferase, domain 1"/>
    <property type="match status" value="1"/>
</dbReference>
<dbReference type="InterPro" id="IPR050103">
    <property type="entry name" value="Class-III_PLP-dep_AT"/>
</dbReference>
<comment type="pathway">
    <text evidence="3">Amino-acid biosynthesis; L-arginine biosynthesis; N(2)-acetyl-L-ornithine from L-glutamate: step 4/4.</text>
</comment>
<accession>A0A0V1Q565</accession>
<comment type="subcellular location">
    <subcellularLocation>
        <location evidence="2">Mitochondrion</location>
    </subcellularLocation>
</comment>
<evidence type="ECO:0000256" key="1">
    <source>
        <dbReference type="ARBA" id="ARBA00001933"/>
    </source>
</evidence>
<dbReference type="PANTHER" id="PTHR11986:SF79">
    <property type="entry name" value="ACETYLORNITHINE AMINOTRANSFERASE, MITOCHONDRIAL"/>
    <property type="match status" value="1"/>
</dbReference>
<evidence type="ECO:0000256" key="7">
    <source>
        <dbReference type="ARBA" id="ARBA00022576"/>
    </source>
</evidence>
<dbReference type="GO" id="GO:0006526">
    <property type="term" value="P:L-arginine biosynthetic process"/>
    <property type="evidence" value="ECO:0007669"/>
    <property type="project" value="UniProtKB-UniPathway"/>
</dbReference>
<gene>
    <name evidence="12" type="ORF">AC631_00572</name>
</gene>
<evidence type="ECO:0000256" key="8">
    <source>
        <dbReference type="ARBA" id="ARBA00022605"/>
    </source>
</evidence>
<dbReference type="NCBIfam" id="TIGR00707">
    <property type="entry name" value="argD"/>
    <property type="match status" value="1"/>
</dbReference>
<evidence type="ECO:0000313" key="12">
    <source>
        <dbReference type="EMBL" id="KSA03597.1"/>
    </source>
</evidence>
<name>A0A0V1Q565_9ASCO</name>
<dbReference type="PIRSF" id="PIRSF000521">
    <property type="entry name" value="Transaminase_4ab_Lys_Orn"/>
    <property type="match status" value="1"/>
</dbReference>
<dbReference type="InterPro" id="IPR004636">
    <property type="entry name" value="AcOrn/SuccOrn_fam"/>
</dbReference>
<dbReference type="Proteomes" id="UP000054251">
    <property type="component" value="Unassembled WGS sequence"/>
</dbReference>